<dbReference type="Proteomes" id="UP000675163">
    <property type="component" value="Unassembled WGS sequence"/>
</dbReference>
<dbReference type="EMBL" id="JAFIDA010000001">
    <property type="protein sequence ID" value="MBP1327290.1"/>
    <property type="molecule type" value="Genomic_DNA"/>
</dbReference>
<dbReference type="AlphaFoldDB" id="A0A940PW22"/>
<evidence type="ECO:0000313" key="2">
    <source>
        <dbReference type="Proteomes" id="UP000675163"/>
    </source>
</evidence>
<keyword evidence="2" id="KW-1185">Reference proteome</keyword>
<evidence type="ECO:0000313" key="1">
    <source>
        <dbReference type="EMBL" id="MBP1327290.1"/>
    </source>
</evidence>
<dbReference type="InterPro" id="IPR038094">
    <property type="entry name" value="Desulfoferrodoxin_N_sf"/>
</dbReference>
<dbReference type="Gene3D" id="2.20.28.100">
    <property type="entry name" value="Desulphoferrodoxin, N-terminal domain"/>
    <property type="match status" value="1"/>
</dbReference>
<reference evidence="1" key="1">
    <citation type="submission" date="2021-02" db="EMBL/GenBank/DDBJ databases">
        <title>Sequencing the genomes of 1000 actinobacteria strains.</title>
        <authorList>
            <person name="Klenk H.-P."/>
        </authorList>
    </citation>
    <scope>NUCLEOTIDE SEQUENCE</scope>
    <source>
        <strain evidence="1">DSM 22850</strain>
    </source>
</reference>
<protein>
    <recommendedName>
        <fullName evidence="3">Desulfoferrodoxin</fullName>
    </recommendedName>
</protein>
<evidence type="ECO:0008006" key="3">
    <source>
        <dbReference type="Google" id="ProtNLM"/>
    </source>
</evidence>
<accession>A0A940PW22</accession>
<gene>
    <name evidence="1" type="ORF">JOF28_002522</name>
</gene>
<proteinExistence type="predicted"/>
<comment type="caution">
    <text evidence="1">The sequence shown here is derived from an EMBL/GenBank/DDBJ whole genome shotgun (WGS) entry which is preliminary data.</text>
</comment>
<dbReference type="RefSeq" id="WP_209706068.1">
    <property type="nucleotide sequence ID" value="NZ_JAFIDA010000001.1"/>
</dbReference>
<name>A0A940PW22_9MICO</name>
<sequence length="47" mass="4783">MSEGTNAPNGSRVKCEACNAEAIIVKAENPSLSCCGQALTITFKPGA</sequence>
<organism evidence="1 2">
    <name type="scientific">Leucobacter exalbidus</name>
    <dbReference type="NCBI Taxonomy" id="662960"/>
    <lineage>
        <taxon>Bacteria</taxon>
        <taxon>Bacillati</taxon>
        <taxon>Actinomycetota</taxon>
        <taxon>Actinomycetes</taxon>
        <taxon>Micrococcales</taxon>
        <taxon>Microbacteriaceae</taxon>
        <taxon>Leucobacter</taxon>
    </lineage>
</organism>